<feature type="domain" description="Glycosyl transferase family 3 N-terminal" evidence="11">
    <location>
        <begin position="9"/>
        <end position="70"/>
    </location>
</feature>
<comment type="similarity">
    <text evidence="8">In the C-terminal section; belongs to the anthranilate phosphoribosyltransferase family.</text>
</comment>
<comment type="cofactor">
    <cofactor evidence="9">
        <name>Mg(2+)</name>
        <dbReference type="ChEBI" id="CHEBI:18420"/>
    </cofactor>
    <text evidence="9">Binds 2 magnesium ions per monomer.</text>
</comment>
<feature type="binding site" evidence="9">
    <location>
        <begin position="94"/>
        <end position="97"/>
    </location>
    <ligand>
        <name>5-phospho-alpha-D-ribose 1-diphosphate</name>
        <dbReference type="ChEBI" id="CHEBI:58017"/>
    </ligand>
</feature>
<evidence type="ECO:0000313" key="13">
    <source>
        <dbReference type="EMBL" id="TNC36069.1"/>
    </source>
</evidence>
<dbReference type="InterPro" id="IPR017459">
    <property type="entry name" value="Glycosyl_Trfase_fam3_N_dom"/>
</dbReference>
<dbReference type="GO" id="GO:0004048">
    <property type="term" value="F:anthranilate phosphoribosyltransferase activity"/>
    <property type="evidence" value="ECO:0007669"/>
    <property type="project" value="UniProtKB-UniRule"/>
</dbReference>
<dbReference type="Gene3D" id="3.40.1030.10">
    <property type="entry name" value="Nucleoside phosphorylase/phosphoribosyltransferase catalytic domain"/>
    <property type="match status" value="1"/>
</dbReference>
<feature type="binding site" evidence="9">
    <location>
        <position position="228"/>
    </location>
    <ligand>
        <name>Mg(2+)</name>
        <dbReference type="ChEBI" id="CHEBI:18420"/>
        <label>2</label>
    </ligand>
</feature>
<dbReference type="RefSeq" id="WP_139088306.1">
    <property type="nucleotide sequence ID" value="NZ_VDFR01000140.1"/>
</dbReference>
<comment type="caution">
    <text evidence="13">The sequence shown here is derived from an EMBL/GenBank/DDBJ whole genome shotgun (WGS) entry which is preliminary data.</text>
</comment>
<keyword evidence="3 9" id="KW-0328">Glycosyltransferase</keyword>
<feature type="binding site" evidence="9">
    <location>
        <position position="115"/>
    </location>
    <ligand>
        <name>anthranilate</name>
        <dbReference type="ChEBI" id="CHEBI:16567"/>
        <label>1</label>
    </ligand>
</feature>
<accession>A0A5C4MCR0</accession>
<evidence type="ECO:0000256" key="3">
    <source>
        <dbReference type="ARBA" id="ARBA00022676"/>
    </source>
</evidence>
<comment type="catalytic activity">
    <reaction evidence="7 9">
        <text>N-(5-phospho-beta-D-ribosyl)anthranilate + diphosphate = 5-phospho-alpha-D-ribose 1-diphosphate + anthranilate</text>
        <dbReference type="Rhea" id="RHEA:11768"/>
        <dbReference type="ChEBI" id="CHEBI:16567"/>
        <dbReference type="ChEBI" id="CHEBI:18277"/>
        <dbReference type="ChEBI" id="CHEBI:33019"/>
        <dbReference type="ChEBI" id="CHEBI:58017"/>
        <dbReference type="EC" id="2.4.2.18"/>
    </reaction>
</comment>
<dbReference type="AlphaFoldDB" id="A0A5C4MCR0"/>
<feature type="binding site" evidence="9">
    <location>
        <position position="84"/>
    </location>
    <ligand>
        <name>5-phospho-alpha-D-ribose 1-diphosphate</name>
        <dbReference type="ChEBI" id="CHEBI:58017"/>
    </ligand>
</feature>
<dbReference type="InterPro" id="IPR000312">
    <property type="entry name" value="Glycosyl_Trfase_fam3"/>
</dbReference>
<dbReference type="FunFam" id="3.40.1030.10:FF:000002">
    <property type="entry name" value="Anthranilate phosphoribosyltransferase"/>
    <property type="match status" value="1"/>
</dbReference>
<dbReference type="GO" id="GO:0000287">
    <property type="term" value="F:magnesium ion binding"/>
    <property type="evidence" value="ECO:0007669"/>
    <property type="project" value="UniProtKB-UniRule"/>
</dbReference>
<dbReference type="GO" id="GO:0000162">
    <property type="term" value="P:L-tryptophan biosynthetic process"/>
    <property type="evidence" value="ECO:0007669"/>
    <property type="project" value="UniProtKB-UniRule"/>
</dbReference>
<evidence type="ECO:0000256" key="4">
    <source>
        <dbReference type="ARBA" id="ARBA00022679"/>
    </source>
</evidence>
<dbReference type="PANTHER" id="PTHR43285:SF2">
    <property type="entry name" value="ANTHRANILATE PHOSPHORIBOSYLTRANSFERASE"/>
    <property type="match status" value="1"/>
</dbReference>
<evidence type="ECO:0000256" key="6">
    <source>
        <dbReference type="ARBA" id="ARBA00023141"/>
    </source>
</evidence>
<dbReference type="UniPathway" id="UPA00035">
    <property type="reaction ID" value="UER00041"/>
</dbReference>
<keyword evidence="5 9" id="KW-0822">Tryptophan biosynthesis</keyword>
<comment type="subunit">
    <text evidence="9">Homodimer.</text>
</comment>
<dbReference type="Pfam" id="PF02885">
    <property type="entry name" value="Glycos_trans_3N"/>
    <property type="match status" value="1"/>
</dbReference>
<comment type="similarity">
    <text evidence="9">Belongs to the anthranilate phosphoribosyltransferase family.</text>
</comment>
<proteinExistence type="inferred from homology"/>
<evidence type="ECO:0000313" key="14">
    <source>
        <dbReference type="Proteomes" id="UP000306740"/>
    </source>
</evidence>
<dbReference type="Gene3D" id="1.20.970.10">
    <property type="entry name" value="Transferase, Pyrimidine Nucleoside Phosphorylase, Chain C"/>
    <property type="match status" value="1"/>
</dbReference>
<dbReference type="InterPro" id="IPR005940">
    <property type="entry name" value="Anthranilate_Pribosyl_Tfrase"/>
</dbReference>
<evidence type="ECO:0000313" key="12">
    <source>
        <dbReference type="EMBL" id="TNC33022.1"/>
    </source>
</evidence>
<keyword evidence="2 9" id="KW-0028">Amino-acid biosynthesis</keyword>
<keyword evidence="9" id="KW-0479">Metal-binding</keyword>
<comment type="pathway">
    <text evidence="1 9">Amino-acid biosynthesis; L-tryptophan biosynthesis; L-tryptophan from chorismate: step 2/5.</text>
</comment>
<dbReference type="NCBIfam" id="TIGR01245">
    <property type="entry name" value="trpD"/>
    <property type="match status" value="1"/>
</dbReference>
<feature type="binding site" evidence="9">
    <location>
        <position position="124"/>
    </location>
    <ligand>
        <name>5-phospho-alpha-D-ribose 1-diphosphate</name>
        <dbReference type="ChEBI" id="CHEBI:58017"/>
    </ligand>
</feature>
<feature type="domain" description="Glycosyl transferase family 3" evidence="10">
    <location>
        <begin position="78"/>
        <end position="336"/>
    </location>
</feature>
<comment type="function">
    <text evidence="9">Catalyzes the transfer of the phosphoribosyl group of 5-phosphorylribose-1-pyrophosphate (PRPP) to anthranilate to yield N-(5'-phosphoribosyl)-anthranilate (PRA).</text>
</comment>
<dbReference type="Proteomes" id="UP000306740">
    <property type="component" value="Unassembled WGS sequence"/>
</dbReference>
<dbReference type="Pfam" id="PF00591">
    <property type="entry name" value="Glycos_transf_3"/>
    <property type="match status" value="1"/>
</dbReference>
<evidence type="ECO:0000256" key="5">
    <source>
        <dbReference type="ARBA" id="ARBA00022822"/>
    </source>
</evidence>
<reference evidence="13 14" key="1">
    <citation type="submission" date="2019-05" db="EMBL/GenBank/DDBJ databases">
        <title>Mumia sp. nov., isolated from the intestinal contents of plateau pika (Ochotona curzoniae) in the Qinghai-Tibet plateau of China.</title>
        <authorList>
            <person name="Tian Z."/>
        </authorList>
    </citation>
    <scope>NUCLEOTIDE SEQUENCE [LARGE SCALE GENOMIC DNA]</scope>
    <source>
        <strain evidence="14">527</strain>
        <strain evidence="13">Z527</strain>
    </source>
</reference>
<evidence type="ECO:0000256" key="7">
    <source>
        <dbReference type="ARBA" id="ARBA00052328"/>
    </source>
</evidence>
<feature type="binding site" evidence="9">
    <location>
        <position position="170"/>
    </location>
    <ligand>
        <name>anthranilate</name>
        <dbReference type="ChEBI" id="CHEBI:16567"/>
        <label>2</label>
    </ligand>
</feature>
<keyword evidence="6 9" id="KW-0057">Aromatic amino acid biosynthesis</keyword>
<gene>
    <name evidence="9 13" type="primary">trpD</name>
    <name evidence="13" type="ORF">FHE65_26400</name>
    <name evidence="12" type="ORF">FHE65_29690</name>
</gene>
<keyword evidence="9" id="KW-0460">Magnesium</keyword>
<dbReference type="EMBL" id="VDFR01000179">
    <property type="protein sequence ID" value="TNC33022.1"/>
    <property type="molecule type" value="Genomic_DNA"/>
</dbReference>
<dbReference type="SUPFAM" id="SSF52418">
    <property type="entry name" value="Nucleoside phosphorylase/phosphoribosyltransferase catalytic domain"/>
    <property type="match status" value="1"/>
</dbReference>
<dbReference type="InterPro" id="IPR036320">
    <property type="entry name" value="Glycosyl_Trfase_fam3_N_dom_sf"/>
</dbReference>
<keyword evidence="4 9" id="KW-0808">Transferase</keyword>
<feature type="binding site" evidence="9">
    <location>
        <position position="96"/>
    </location>
    <ligand>
        <name>Mg(2+)</name>
        <dbReference type="ChEBI" id="CHEBI:18420"/>
        <label>1</label>
    </ligand>
</feature>
<protein>
    <recommendedName>
        <fullName evidence="9">Anthranilate phosphoribosyltransferase</fullName>
        <ecNumber evidence="9">2.4.2.18</ecNumber>
    </recommendedName>
</protein>
<feature type="binding site" evidence="9">
    <location>
        <position position="229"/>
    </location>
    <ligand>
        <name>Mg(2+)</name>
        <dbReference type="ChEBI" id="CHEBI:18420"/>
        <label>1</label>
    </ligand>
</feature>
<evidence type="ECO:0000259" key="11">
    <source>
        <dbReference type="Pfam" id="PF02885"/>
    </source>
</evidence>
<dbReference type="HAMAP" id="MF_00211">
    <property type="entry name" value="TrpD"/>
    <property type="match status" value="1"/>
</dbReference>
<feature type="binding site" evidence="9">
    <location>
        <position position="229"/>
    </location>
    <ligand>
        <name>Mg(2+)</name>
        <dbReference type="ChEBI" id="CHEBI:18420"/>
        <label>2</label>
    </ligand>
</feature>
<evidence type="ECO:0000256" key="2">
    <source>
        <dbReference type="ARBA" id="ARBA00022605"/>
    </source>
</evidence>
<evidence type="ECO:0000256" key="9">
    <source>
        <dbReference type="HAMAP-Rule" id="MF_00211"/>
    </source>
</evidence>
<name>A0A5C4MCR0_9ACTN</name>
<dbReference type="EC" id="2.4.2.18" evidence="9"/>
<evidence type="ECO:0000259" key="10">
    <source>
        <dbReference type="Pfam" id="PF00591"/>
    </source>
</evidence>
<feature type="binding site" evidence="9">
    <location>
        <position position="92"/>
    </location>
    <ligand>
        <name>5-phospho-alpha-D-ribose 1-diphosphate</name>
        <dbReference type="ChEBI" id="CHEBI:58017"/>
    </ligand>
</feature>
<sequence>MTEGPRWPEVLGALVGGEDLTREQASWAMEEILGGNASSAQIAGFAVGLRAKGETVAEVEGLAATMLEHARTIRVPGRTVDIVGTGGDRAKTVNISTMSAVTMRGAGALVVKHGNRAASSASGAADVLEKLGVRLDLTPERVAELATETGITFCFAPVFHASFRYTAAPRKELGIPTAFNFLGPLTNPSRPAAMAVGVADARMAAVVAGVFARRGVDALVFRGNDGLDEITTTTTSQVWVVEGPEGDRSVSEQTLDPRDLGIALSSAEALRGGDPAYNAAVFRRVLEGEEGPVRDAVVLNAGAGLAAYEGATDDLLARMERGTAQAREALDSGAALRALDEWAAASQREV</sequence>
<dbReference type="OrthoDB" id="9806430at2"/>
<evidence type="ECO:0000256" key="8">
    <source>
        <dbReference type="ARBA" id="ARBA00061188"/>
    </source>
</evidence>
<dbReference type="InterPro" id="IPR035902">
    <property type="entry name" value="Nuc_phospho_transferase"/>
</dbReference>
<dbReference type="GO" id="GO:0005829">
    <property type="term" value="C:cytosol"/>
    <property type="evidence" value="ECO:0007669"/>
    <property type="project" value="TreeGrafter"/>
</dbReference>
<dbReference type="PANTHER" id="PTHR43285">
    <property type="entry name" value="ANTHRANILATE PHOSPHORIBOSYLTRANSFERASE"/>
    <property type="match status" value="1"/>
</dbReference>
<dbReference type="SUPFAM" id="SSF47648">
    <property type="entry name" value="Nucleoside phosphorylase/phosphoribosyltransferase N-terminal domain"/>
    <property type="match status" value="1"/>
</dbReference>
<evidence type="ECO:0000256" key="1">
    <source>
        <dbReference type="ARBA" id="ARBA00004907"/>
    </source>
</evidence>
<dbReference type="EMBL" id="VDFR01000140">
    <property type="protein sequence ID" value="TNC36069.1"/>
    <property type="molecule type" value="Genomic_DNA"/>
</dbReference>
<feature type="binding site" evidence="9">
    <location>
        <begin position="87"/>
        <end position="88"/>
    </location>
    <ligand>
        <name>5-phospho-alpha-D-ribose 1-diphosphate</name>
        <dbReference type="ChEBI" id="CHEBI:58017"/>
    </ligand>
</feature>
<feature type="binding site" evidence="9">
    <location>
        <begin position="112"/>
        <end position="120"/>
    </location>
    <ligand>
        <name>5-phospho-alpha-D-ribose 1-diphosphate</name>
        <dbReference type="ChEBI" id="CHEBI:58017"/>
    </ligand>
</feature>
<comment type="caution">
    <text evidence="9">Lacks conserved residue(s) required for the propagation of feature annotation.</text>
</comment>
<feature type="binding site" evidence="9">
    <location>
        <position position="84"/>
    </location>
    <ligand>
        <name>anthranilate</name>
        <dbReference type="ChEBI" id="CHEBI:16567"/>
        <label>1</label>
    </ligand>
</feature>
<organism evidence="13 14">
    <name type="scientific">Mumia zhuanghuii</name>
    <dbReference type="NCBI Taxonomy" id="2585211"/>
    <lineage>
        <taxon>Bacteria</taxon>
        <taxon>Bacillati</taxon>
        <taxon>Actinomycetota</taxon>
        <taxon>Actinomycetes</taxon>
        <taxon>Propionibacteriales</taxon>
        <taxon>Nocardioidaceae</taxon>
        <taxon>Mumia</taxon>
    </lineage>
</organism>